<comment type="caution">
    <text evidence="1">The sequence shown here is derived from an EMBL/GenBank/DDBJ whole genome shotgun (WGS) entry which is preliminary data.</text>
</comment>
<sequence length="204" mass="22821">MRIPAFLRQLILLLLVFALGYSLASSGSGFFDLLHKSKPATSSDNLLADQLSLADSLSYAKRDELFTVITKRFKVVQKFTAAELWQRNQKCGGDRQLAYFKQLLTAFSPTDDGIEYRFVFKGDCQGGRDWSITVVPNKIGYTNFGNFQNDFDLCDINGETYPYLLSKNYLAFCSAPTSGLEASQGLPLGREVLVAFLKPTIKLR</sequence>
<organism evidence="1 2">
    <name type="scientific">Candidatus Saganbacteria bacterium CG08_land_8_20_14_0_20_45_16</name>
    <dbReference type="NCBI Taxonomy" id="2014293"/>
    <lineage>
        <taxon>Bacteria</taxon>
        <taxon>Bacillati</taxon>
        <taxon>Saganbacteria</taxon>
    </lineage>
</organism>
<dbReference type="EMBL" id="PEYM01000082">
    <property type="protein sequence ID" value="PIS29507.1"/>
    <property type="molecule type" value="Genomic_DNA"/>
</dbReference>
<evidence type="ECO:0000313" key="1">
    <source>
        <dbReference type="EMBL" id="PIS29507.1"/>
    </source>
</evidence>
<evidence type="ECO:0000313" key="2">
    <source>
        <dbReference type="Proteomes" id="UP000231343"/>
    </source>
</evidence>
<name>A0A2H0XX43_UNCSA</name>
<protein>
    <submittedName>
        <fullName evidence="1">Uncharacterized protein</fullName>
    </submittedName>
</protein>
<accession>A0A2H0XX43</accession>
<dbReference type="Proteomes" id="UP000231343">
    <property type="component" value="Unassembled WGS sequence"/>
</dbReference>
<dbReference type="AlphaFoldDB" id="A0A2H0XX43"/>
<proteinExistence type="predicted"/>
<gene>
    <name evidence="1" type="ORF">COT42_05135</name>
</gene>
<reference evidence="1 2" key="1">
    <citation type="submission" date="2017-09" db="EMBL/GenBank/DDBJ databases">
        <title>Depth-based differentiation of microbial function through sediment-hosted aquifers and enrichment of novel symbionts in the deep terrestrial subsurface.</title>
        <authorList>
            <person name="Probst A.J."/>
            <person name="Ladd B."/>
            <person name="Jarett J.K."/>
            <person name="Geller-Mcgrath D.E."/>
            <person name="Sieber C.M."/>
            <person name="Emerson J.B."/>
            <person name="Anantharaman K."/>
            <person name="Thomas B.C."/>
            <person name="Malmstrom R."/>
            <person name="Stieglmeier M."/>
            <person name="Klingl A."/>
            <person name="Woyke T."/>
            <person name="Ryan C.M."/>
            <person name="Banfield J.F."/>
        </authorList>
    </citation>
    <scope>NUCLEOTIDE SEQUENCE [LARGE SCALE GENOMIC DNA]</scope>
    <source>
        <strain evidence="1">CG08_land_8_20_14_0_20_45_16</strain>
    </source>
</reference>